<feature type="compositionally biased region" description="Polar residues" evidence="1">
    <location>
        <begin position="162"/>
        <end position="178"/>
    </location>
</feature>
<evidence type="ECO:0000256" key="1">
    <source>
        <dbReference type="SAM" id="MobiDB-lite"/>
    </source>
</evidence>
<dbReference type="InterPro" id="IPR007969">
    <property type="entry name" value="DUF732"/>
</dbReference>
<dbReference type="EMBL" id="LR589075">
    <property type="protein sequence ID" value="VTO96706.1"/>
    <property type="molecule type" value="Genomic_DNA"/>
</dbReference>
<gene>
    <name evidence="4" type="ORF">BIN_B_01682</name>
</gene>
<feature type="region of interest" description="Disordered" evidence="1">
    <location>
        <begin position="224"/>
        <end position="365"/>
    </location>
</feature>
<name>A0A653EGV9_9MYCO</name>
<accession>A0A653EGV9</accession>
<feature type="compositionally biased region" description="Gly residues" evidence="1">
    <location>
        <begin position="317"/>
        <end position="347"/>
    </location>
</feature>
<feature type="signal peptide" evidence="2">
    <location>
        <begin position="1"/>
        <end position="31"/>
    </location>
</feature>
<feature type="chain" id="PRO_5039211556" description="DUF732 domain-containing protein" evidence="2">
    <location>
        <begin position="32"/>
        <end position="365"/>
    </location>
</feature>
<evidence type="ECO:0000256" key="2">
    <source>
        <dbReference type="SAM" id="SignalP"/>
    </source>
</evidence>
<protein>
    <recommendedName>
        <fullName evidence="3">DUF732 domain-containing protein</fullName>
    </recommendedName>
</protein>
<keyword evidence="2" id="KW-0732">Signal</keyword>
<dbReference type="Pfam" id="PF05305">
    <property type="entry name" value="DUF732"/>
    <property type="match status" value="1"/>
</dbReference>
<feature type="domain" description="DUF732" evidence="3">
    <location>
        <begin position="36"/>
        <end position="117"/>
    </location>
</feature>
<feature type="region of interest" description="Disordered" evidence="1">
    <location>
        <begin position="149"/>
        <end position="183"/>
    </location>
</feature>
<dbReference type="PRINTS" id="PR01217">
    <property type="entry name" value="PRICHEXTENSN"/>
</dbReference>
<proteinExistence type="predicted"/>
<dbReference type="AlphaFoldDB" id="A0A653EGV9"/>
<reference evidence="4" key="1">
    <citation type="submission" date="2019-05" db="EMBL/GenBank/DDBJ databases">
        <authorList>
            <person name="Naeem R."/>
            <person name="Antony C."/>
            <person name="Guan Q."/>
        </authorList>
    </citation>
    <scope>NUCLEOTIDE SEQUENCE</scope>
    <source>
        <strain evidence="4">2</strain>
    </source>
</reference>
<feature type="compositionally biased region" description="Pro residues" evidence="1">
    <location>
        <begin position="224"/>
        <end position="312"/>
    </location>
</feature>
<evidence type="ECO:0000259" key="3">
    <source>
        <dbReference type="Pfam" id="PF05305"/>
    </source>
</evidence>
<sequence length="365" mass="37160">MYTGTTSHASALVTAIVALTGAAMLHGGAAAADPNQDDQFLALLDEKEIPVLANAPRVIAAAHKVCRKLDGGMPVNDIMDGLRNDAYNSDPTMRLYPARVTTTITRFITASVEIYCPYHQSKVASIRANLAPGWTEPTHRVAAYTHNAVNSGSDLRGPPPASETTNTPAACQEPTGTGTVRLPHSIHGGVLVAGRFRDDRTDYDVPGTMLTSLIGVVPAGDPLFPNPPPIPAPPPPTAQILTPPPPPQEPPPPPQEPPPPPQEPPPPPQEPPPPPQEPPPPPQEPPPPPQEPPPPPQEPPPPPQDAKPPADAPQPGGAAGSGGTGGSGTGGGGIGGGGGGGNDGGGPVKPPPARPNPPGVIRLAP</sequence>
<feature type="compositionally biased region" description="Pro residues" evidence="1">
    <location>
        <begin position="348"/>
        <end position="358"/>
    </location>
</feature>
<evidence type="ECO:0000313" key="4">
    <source>
        <dbReference type="EMBL" id="VTO96706.1"/>
    </source>
</evidence>
<organism evidence="4">
    <name type="scientific">Mycobacterium riyadhense</name>
    <dbReference type="NCBI Taxonomy" id="486698"/>
    <lineage>
        <taxon>Bacteria</taxon>
        <taxon>Bacillati</taxon>
        <taxon>Actinomycetota</taxon>
        <taxon>Actinomycetes</taxon>
        <taxon>Mycobacteriales</taxon>
        <taxon>Mycobacteriaceae</taxon>
        <taxon>Mycobacterium</taxon>
    </lineage>
</organism>